<dbReference type="InterPro" id="IPR020568">
    <property type="entry name" value="Ribosomal_Su5_D2-typ_SF"/>
</dbReference>
<dbReference type="PANTHER" id="PTHR20861">
    <property type="entry name" value="HOMOSERINE/4-DIPHOSPHOCYTIDYL-2-C-METHYL-D-ERYTHRITOL KINASE"/>
    <property type="match status" value="1"/>
</dbReference>
<sequence>MLEIGRRVTVKVPATSANLGPGFDTLGMALSFYDELVVEVVSAPTFVDVIGEGAGEVPTDETNLVVRSIAHTFAKFGQPMPNLRLTAHNNIPHSRGMGSSGAAVVSGIIAAKGLLTGIVEISSQQLLELATELEGHPDNVAPALFGGLTIAWEDETGPHHKKLFVHRGVSPLELIPTTKMSTSLARSLQPESVPHDDAVFNVSRSALLIAALTQSPELLLAATEDRLHQDYRASAMPETEEMVATMREAGHAAVVSGAGPSVLVLSSDPGQRIRAAKLAAEKFPQWRALLLAVDFKGATVVLHQDSNAGNGGH</sequence>
<dbReference type="Pfam" id="PF08544">
    <property type="entry name" value="GHMP_kinases_C"/>
    <property type="match status" value="1"/>
</dbReference>
<dbReference type="NCBIfam" id="TIGR00191">
    <property type="entry name" value="thrB"/>
    <property type="match status" value="1"/>
</dbReference>
<dbReference type="PRINTS" id="PR00958">
    <property type="entry name" value="HOMSERKINASE"/>
</dbReference>
<dbReference type="HAMAP" id="MF_00384">
    <property type="entry name" value="Homoser_kinase"/>
    <property type="match status" value="1"/>
</dbReference>
<evidence type="ECO:0000256" key="1">
    <source>
        <dbReference type="ARBA" id="ARBA00005015"/>
    </source>
</evidence>
<organism evidence="13">
    <name type="scientific">freshwater metagenome</name>
    <dbReference type="NCBI Taxonomy" id="449393"/>
    <lineage>
        <taxon>unclassified sequences</taxon>
        <taxon>metagenomes</taxon>
        <taxon>ecological metagenomes</taxon>
    </lineage>
</organism>
<comment type="similarity">
    <text evidence="2">Belongs to the GHMP kinase family. Homoserine kinase subfamily.</text>
</comment>
<evidence type="ECO:0000256" key="2">
    <source>
        <dbReference type="ARBA" id="ARBA00007370"/>
    </source>
</evidence>
<comment type="pathway">
    <text evidence="1">Amino-acid biosynthesis; L-threonine biosynthesis; L-threonine from L-aspartate: step 4/5.</text>
</comment>
<reference evidence="13" key="1">
    <citation type="submission" date="2020-05" db="EMBL/GenBank/DDBJ databases">
        <authorList>
            <person name="Chiriac C."/>
            <person name="Salcher M."/>
            <person name="Ghai R."/>
            <person name="Kavagutti S V."/>
        </authorList>
    </citation>
    <scope>NUCLEOTIDE SEQUENCE</scope>
</reference>
<dbReference type="PIRSF" id="PIRSF000676">
    <property type="entry name" value="Homoser_kin"/>
    <property type="match status" value="1"/>
</dbReference>
<evidence type="ECO:0000256" key="9">
    <source>
        <dbReference type="ARBA" id="ARBA00022777"/>
    </source>
</evidence>
<protein>
    <recommendedName>
        <fullName evidence="4">Homoserine kinase</fullName>
        <ecNumber evidence="3">2.7.1.39</ecNumber>
    </recommendedName>
</protein>
<name>A0A6J6I146_9ZZZZ</name>
<dbReference type="GO" id="GO:0005524">
    <property type="term" value="F:ATP binding"/>
    <property type="evidence" value="ECO:0007669"/>
    <property type="project" value="UniProtKB-KW"/>
</dbReference>
<evidence type="ECO:0000313" key="13">
    <source>
        <dbReference type="EMBL" id="CAB4614438.1"/>
    </source>
</evidence>
<dbReference type="InterPro" id="IPR000870">
    <property type="entry name" value="Homoserine_kinase"/>
</dbReference>
<evidence type="ECO:0000256" key="8">
    <source>
        <dbReference type="ARBA" id="ARBA00022741"/>
    </source>
</evidence>
<evidence type="ECO:0000256" key="6">
    <source>
        <dbReference type="ARBA" id="ARBA00022679"/>
    </source>
</evidence>
<dbReference type="InterPro" id="IPR006203">
    <property type="entry name" value="GHMP_knse_ATP-bd_CS"/>
</dbReference>
<dbReference type="Gene3D" id="3.30.70.890">
    <property type="entry name" value="GHMP kinase, C-terminal domain"/>
    <property type="match status" value="1"/>
</dbReference>
<keyword evidence="9" id="KW-0418">Kinase</keyword>
<evidence type="ECO:0000259" key="11">
    <source>
        <dbReference type="Pfam" id="PF00288"/>
    </source>
</evidence>
<dbReference type="Gene3D" id="3.30.230.10">
    <property type="match status" value="1"/>
</dbReference>
<keyword evidence="6" id="KW-0808">Transferase</keyword>
<dbReference type="AlphaFoldDB" id="A0A6J6I146"/>
<dbReference type="Pfam" id="PF00288">
    <property type="entry name" value="GHMP_kinases_N"/>
    <property type="match status" value="1"/>
</dbReference>
<dbReference type="PROSITE" id="PS00627">
    <property type="entry name" value="GHMP_KINASES_ATP"/>
    <property type="match status" value="1"/>
</dbReference>
<dbReference type="InterPro" id="IPR036554">
    <property type="entry name" value="GHMP_kinase_C_sf"/>
</dbReference>
<feature type="domain" description="GHMP kinase N-terminal" evidence="11">
    <location>
        <begin position="63"/>
        <end position="147"/>
    </location>
</feature>
<feature type="domain" description="GHMP kinase C-terminal" evidence="12">
    <location>
        <begin position="219"/>
        <end position="277"/>
    </location>
</feature>
<dbReference type="InterPro" id="IPR006204">
    <property type="entry name" value="GHMP_kinase_N_dom"/>
</dbReference>
<evidence type="ECO:0000259" key="12">
    <source>
        <dbReference type="Pfam" id="PF08544"/>
    </source>
</evidence>
<proteinExistence type="inferred from homology"/>
<dbReference type="SUPFAM" id="SSF54211">
    <property type="entry name" value="Ribosomal protein S5 domain 2-like"/>
    <property type="match status" value="1"/>
</dbReference>
<accession>A0A6J6I146</accession>
<dbReference type="SUPFAM" id="SSF55060">
    <property type="entry name" value="GHMP Kinase, C-terminal domain"/>
    <property type="match status" value="1"/>
</dbReference>
<gene>
    <name evidence="13" type="ORF">UFOPK1855_00603</name>
</gene>
<keyword evidence="10" id="KW-0067">ATP-binding</keyword>
<evidence type="ECO:0000256" key="4">
    <source>
        <dbReference type="ARBA" id="ARBA00017858"/>
    </source>
</evidence>
<evidence type="ECO:0000256" key="5">
    <source>
        <dbReference type="ARBA" id="ARBA00022605"/>
    </source>
</evidence>
<dbReference type="EC" id="2.7.1.39" evidence="3"/>
<keyword evidence="5" id="KW-0028">Amino-acid biosynthesis</keyword>
<dbReference type="InterPro" id="IPR013750">
    <property type="entry name" value="GHMP_kinase_C_dom"/>
</dbReference>
<evidence type="ECO:0000256" key="10">
    <source>
        <dbReference type="ARBA" id="ARBA00022840"/>
    </source>
</evidence>
<dbReference type="PANTHER" id="PTHR20861:SF1">
    <property type="entry name" value="HOMOSERINE KINASE"/>
    <property type="match status" value="1"/>
</dbReference>
<evidence type="ECO:0000256" key="3">
    <source>
        <dbReference type="ARBA" id="ARBA00012078"/>
    </source>
</evidence>
<dbReference type="GO" id="GO:0004413">
    <property type="term" value="F:homoserine kinase activity"/>
    <property type="evidence" value="ECO:0007669"/>
    <property type="project" value="UniProtKB-EC"/>
</dbReference>
<keyword evidence="8" id="KW-0547">Nucleotide-binding</keyword>
<dbReference type="EMBL" id="CAEZUW010000084">
    <property type="protein sequence ID" value="CAB4614438.1"/>
    <property type="molecule type" value="Genomic_DNA"/>
</dbReference>
<dbReference type="UniPathway" id="UPA00050">
    <property type="reaction ID" value="UER00064"/>
</dbReference>
<keyword evidence="7" id="KW-0791">Threonine biosynthesis</keyword>
<evidence type="ECO:0000256" key="7">
    <source>
        <dbReference type="ARBA" id="ARBA00022697"/>
    </source>
</evidence>
<dbReference type="InterPro" id="IPR014721">
    <property type="entry name" value="Ribsml_uS5_D2-typ_fold_subgr"/>
</dbReference>
<dbReference type="GO" id="GO:0009088">
    <property type="term" value="P:threonine biosynthetic process"/>
    <property type="evidence" value="ECO:0007669"/>
    <property type="project" value="UniProtKB-UniPathway"/>
</dbReference>